<dbReference type="SUPFAM" id="SSF56954">
    <property type="entry name" value="Outer membrane efflux proteins (OEP)"/>
    <property type="match status" value="1"/>
</dbReference>
<accession>A0A845L715</accession>
<name>A0A845L715_9FIRM</name>
<keyword evidence="11" id="KW-1185">Reference proteome</keyword>
<protein>
    <submittedName>
        <fullName evidence="10">TolC family protein</fullName>
    </submittedName>
</protein>
<dbReference type="InterPro" id="IPR003423">
    <property type="entry name" value="OMP_efflux"/>
</dbReference>
<evidence type="ECO:0000313" key="11">
    <source>
        <dbReference type="Proteomes" id="UP000463470"/>
    </source>
</evidence>
<dbReference type="Gene3D" id="1.20.1600.10">
    <property type="entry name" value="Outer membrane efflux proteins (OEP)"/>
    <property type="match status" value="1"/>
</dbReference>
<dbReference type="InterPro" id="IPR051906">
    <property type="entry name" value="TolC-like"/>
</dbReference>
<evidence type="ECO:0000256" key="2">
    <source>
        <dbReference type="ARBA" id="ARBA00007613"/>
    </source>
</evidence>
<dbReference type="GO" id="GO:0015562">
    <property type="term" value="F:efflux transmembrane transporter activity"/>
    <property type="evidence" value="ECO:0007669"/>
    <property type="project" value="InterPro"/>
</dbReference>
<evidence type="ECO:0000256" key="7">
    <source>
        <dbReference type="ARBA" id="ARBA00023237"/>
    </source>
</evidence>
<dbReference type="AlphaFoldDB" id="A0A845L715"/>
<proteinExistence type="inferred from homology"/>
<gene>
    <name evidence="10" type="ORF">GTO91_07385</name>
</gene>
<evidence type="ECO:0000313" key="10">
    <source>
        <dbReference type="EMBL" id="MZP29528.1"/>
    </source>
</evidence>
<dbReference type="Proteomes" id="UP000463470">
    <property type="component" value="Unassembled WGS sequence"/>
</dbReference>
<keyword evidence="7" id="KW-0998">Cell outer membrane</keyword>
<dbReference type="RefSeq" id="WP_161257134.1">
    <property type="nucleotide sequence ID" value="NZ_WXEY01000005.1"/>
</dbReference>
<dbReference type="Pfam" id="PF02321">
    <property type="entry name" value="OEP"/>
    <property type="match status" value="1"/>
</dbReference>
<dbReference type="GO" id="GO:0009279">
    <property type="term" value="C:cell outer membrane"/>
    <property type="evidence" value="ECO:0007669"/>
    <property type="project" value="UniProtKB-SubCell"/>
</dbReference>
<evidence type="ECO:0000256" key="1">
    <source>
        <dbReference type="ARBA" id="ARBA00004442"/>
    </source>
</evidence>
<evidence type="ECO:0000256" key="6">
    <source>
        <dbReference type="ARBA" id="ARBA00023136"/>
    </source>
</evidence>
<sequence length="367" mass="40275">MTKKRWLAQTVSVLIAANLLTVPAFAAETPLPAATQQAADGVMMLTIDQAKALALQNSKDYQQAKLDVDRAWEVRDDSTTLLKFTPLNPADAANAAALNRTLTSDLNWQVAKKTQGARQDTVEAQTIQRYLDVLNAQKKVNAAQKALEAAEWKLRAARAGKTVGTVSATSVVSAEANAAGAKATLVAAQEALKDAYVKFDILLGINVEQRPVLTEQPVFRPINVENLDYEVAKALVNSPSVFNAQYTVDIKKAVRMAASPFKTGQIDINKAELDYSKAKETTDKTVRGLYYSLKQMEEQHEGLTEALRNAEESYRVAKVQYDVGLITRIELVSAESQLASAQRDLFDLICRHEQSKQSFEKPWTSGS</sequence>
<comment type="subcellular location">
    <subcellularLocation>
        <location evidence="1">Cell outer membrane</location>
    </subcellularLocation>
</comment>
<dbReference type="GO" id="GO:1990281">
    <property type="term" value="C:efflux pump complex"/>
    <property type="evidence" value="ECO:0007669"/>
    <property type="project" value="TreeGrafter"/>
</dbReference>
<reference evidence="10 11" key="1">
    <citation type="submission" date="2020-01" db="EMBL/GenBank/DDBJ databases">
        <title>Whole-genome sequence of Heliobacterium undosum DSM 13378.</title>
        <authorList>
            <person name="Kyndt J.A."/>
            <person name="Meyer T.E."/>
        </authorList>
    </citation>
    <scope>NUCLEOTIDE SEQUENCE [LARGE SCALE GENOMIC DNA]</scope>
    <source>
        <strain evidence="10 11">DSM 13378</strain>
    </source>
</reference>
<keyword evidence="5" id="KW-0812">Transmembrane</keyword>
<dbReference type="PANTHER" id="PTHR30026">
    <property type="entry name" value="OUTER MEMBRANE PROTEIN TOLC"/>
    <property type="match status" value="1"/>
</dbReference>
<dbReference type="GO" id="GO:0015288">
    <property type="term" value="F:porin activity"/>
    <property type="evidence" value="ECO:0007669"/>
    <property type="project" value="TreeGrafter"/>
</dbReference>
<feature type="chain" id="PRO_5032760337" evidence="9">
    <location>
        <begin position="27"/>
        <end position="367"/>
    </location>
</feature>
<comment type="caution">
    <text evidence="10">The sequence shown here is derived from an EMBL/GenBank/DDBJ whole genome shotgun (WGS) entry which is preliminary data.</text>
</comment>
<feature type="coiled-coil region" evidence="8">
    <location>
        <begin position="293"/>
        <end position="320"/>
    </location>
</feature>
<keyword evidence="3" id="KW-0813">Transport</keyword>
<evidence type="ECO:0000256" key="3">
    <source>
        <dbReference type="ARBA" id="ARBA00022448"/>
    </source>
</evidence>
<evidence type="ECO:0000256" key="9">
    <source>
        <dbReference type="SAM" id="SignalP"/>
    </source>
</evidence>
<evidence type="ECO:0000256" key="5">
    <source>
        <dbReference type="ARBA" id="ARBA00022692"/>
    </source>
</evidence>
<keyword evidence="6" id="KW-0472">Membrane</keyword>
<organism evidence="10 11">
    <name type="scientific">Heliomicrobium undosum</name>
    <dbReference type="NCBI Taxonomy" id="121734"/>
    <lineage>
        <taxon>Bacteria</taxon>
        <taxon>Bacillati</taxon>
        <taxon>Bacillota</taxon>
        <taxon>Clostridia</taxon>
        <taxon>Eubacteriales</taxon>
        <taxon>Heliobacteriaceae</taxon>
        <taxon>Heliomicrobium</taxon>
    </lineage>
</organism>
<dbReference type="PANTHER" id="PTHR30026:SF21">
    <property type="entry name" value="SLR1270 PROTEIN"/>
    <property type="match status" value="1"/>
</dbReference>
<dbReference type="EMBL" id="WXEY01000005">
    <property type="protein sequence ID" value="MZP29528.1"/>
    <property type="molecule type" value="Genomic_DNA"/>
</dbReference>
<dbReference type="OrthoDB" id="1803658at2"/>
<comment type="similarity">
    <text evidence="2">Belongs to the outer membrane factor (OMF) (TC 1.B.17) family.</text>
</comment>
<keyword evidence="4" id="KW-1134">Transmembrane beta strand</keyword>
<keyword evidence="8" id="KW-0175">Coiled coil</keyword>
<keyword evidence="9" id="KW-0732">Signal</keyword>
<evidence type="ECO:0000256" key="8">
    <source>
        <dbReference type="SAM" id="Coils"/>
    </source>
</evidence>
<evidence type="ECO:0000256" key="4">
    <source>
        <dbReference type="ARBA" id="ARBA00022452"/>
    </source>
</evidence>
<feature type="signal peptide" evidence="9">
    <location>
        <begin position="1"/>
        <end position="26"/>
    </location>
</feature>